<feature type="transmembrane region" description="Helical" evidence="8">
    <location>
        <begin position="12"/>
        <end position="33"/>
    </location>
</feature>
<keyword evidence="7" id="KW-0270">Exopolysaccharide synthesis</keyword>
<feature type="transmembrane region" description="Helical" evidence="8">
    <location>
        <begin position="53"/>
        <end position="71"/>
    </location>
</feature>
<proteinExistence type="inferred from homology"/>
<name>A0A6I4SN03_9SPHN</name>
<feature type="transmembrane region" description="Helical" evidence="8">
    <location>
        <begin position="115"/>
        <end position="135"/>
    </location>
</feature>
<keyword evidence="11" id="KW-1185">Reference proteome</keyword>
<dbReference type="GO" id="GO:0016020">
    <property type="term" value="C:membrane"/>
    <property type="evidence" value="ECO:0007669"/>
    <property type="project" value="UniProtKB-SubCell"/>
</dbReference>
<comment type="similarity">
    <text evidence="2">Belongs to the bacterial sugar transferase family.</text>
</comment>
<dbReference type="NCBIfam" id="TIGR03013">
    <property type="entry name" value="EpsB_2"/>
    <property type="match status" value="1"/>
</dbReference>
<accession>A0A6I4SN03</accession>
<dbReference type="NCBIfam" id="TIGR03025">
    <property type="entry name" value="EPS_sugtrans"/>
    <property type="match status" value="1"/>
</dbReference>
<reference evidence="10 11" key="1">
    <citation type="submission" date="2019-12" db="EMBL/GenBank/DDBJ databases">
        <title>Genomic-based taxomic classification of the family Erythrobacteraceae.</title>
        <authorList>
            <person name="Xu L."/>
        </authorList>
    </citation>
    <scope>NUCLEOTIDE SEQUENCE [LARGE SCALE GENOMIC DNA]</scope>
    <source>
        <strain evidence="10 11">JCM 17802</strain>
    </source>
</reference>
<sequence length="461" mass="51517">MIRLFKHYIPNAVMLLALFDLALLFLGGELAWLLRASQIGMEAGSIATRTLPLAGYVLIVWIAMVSVGVYGSDALRSMRFACARLLVAVSLGIIALSFIDFLLPGATFWRSTLLYAMGLSVILLILNRLLVGGFLGNSAFRRRVMVLGAGDRAMRLKKLGEEPGSGFAIVSFIGMNEGEQVVAEAIARGAIHDLGRFVENLGASEVVLALEERRNALPLKDLLRMKTMGVHINDFSSFVERETGRVDLDSVNPSWLIFSDGFSSGRMFSSVAKRFFDIAASSLLLLLTFPIIALFALLVKLDSKGPAFFRQPRVGLYGQNFDVIKLRSMRTDAEKDGVKWAEKNDPRITRLGRFIRKVRIDELPQTWTVLKGEMSFVGPRPEVPKFVGDLEQKLPYYAERHMVKPGITGWAQINYPYGASIEDARHKLEYDLYYAKNYTPFLDLLILLQTLRVVLWPEGAR</sequence>
<dbReference type="AlphaFoldDB" id="A0A6I4SN03"/>
<evidence type="ECO:0000313" key="10">
    <source>
        <dbReference type="EMBL" id="MXO57133.1"/>
    </source>
</evidence>
<dbReference type="PANTHER" id="PTHR30576:SF0">
    <property type="entry name" value="UNDECAPRENYL-PHOSPHATE N-ACETYLGALACTOSAMINYL 1-PHOSPHATE TRANSFERASE-RELATED"/>
    <property type="match status" value="1"/>
</dbReference>
<dbReference type="Proteomes" id="UP000468943">
    <property type="component" value="Unassembled WGS sequence"/>
</dbReference>
<evidence type="ECO:0000256" key="1">
    <source>
        <dbReference type="ARBA" id="ARBA00004141"/>
    </source>
</evidence>
<dbReference type="RefSeq" id="WP_160598257.1">
    <property type="nucleotide sequence ID" value="NZ_WTYS01000001.1"/>
</dbReference>
<evidence type="ECO:0000256" key="2">
    <source>
        <dbReference type="ARBA" id="ARBA00006464"/>
    </source>
</evidence>
<comment type="subcellular location">
    <subcellularLocation>
        <location evidence="1">Membrane</location>
        <topology evidence="1">Multi-pass membrane protein</topology>
    </subcellularLocation>
</comment>
<organism evidence="10 11">
    <name type="scientific">Pontixanthobacter gangjinensis</name>
    <dbReference type="NCBI Taxonomy" id="1028742"/>
    <lineage>
        <taxon>Bacteria</taxon>
        <taxon>Pseudomonadati</taxon>
        <taxon>Pseudomonadota</taxon>
        <taxon>Alphaproteobacteria</taxon>
        <taxon>Sphingomonadales</taxon>
        <taxon>Erythrobacteraceae</taxon>
        <taxon>Pontixanthobacter</taxon>
    </lineage>
</organism>
<feature type="domain" description="Bacterial sugar transferase" evidence="9">
    <location>
        <begin position="273"/>
        <end position="455"/>
    </location>
</feature>
<keyword evidence="4 8" id="KW-0812">Transmembrane</keyword>
<dbReference type="InterPro" id="IPR017464">
    <property type="entry name" value="Sugar_tfrase_EpsB_2"/>
</dbReference>
<gene>
    <name evidence="10" type="ORF">GRI36_09575</name>
</gene>
<dbReference type="InterPro" id="IPR017475">
    <property type="entry name" value="EPS_sugar_tfrase"/>
</dbReference>
<dbReference type="GO" id="GO:0000271">
    <property type="term" value="P:polysaccharide biosynthetic process"/>
    <property type="evidence" value="ECO:0007669"/>
    <property type="project" value="UniProtKB-KW"/>
</dbReference>
<evidence type="ECO:0000256" key="5">
    <source>
        <dbReference type="ARBA" id="ARBA00022989"/>
    </source>
</evidence>
<evidence type="ECO:0000259" key="9">
    <source>
        <dbReference type="Pfam" id="PF02397"/>
    </source>
</evidence>
<evidence type="ECO:0000256" key="7">
    <source>
        <dbReference type="ARBA" id="ARBA00023169"/>
    </source>
</evidence>
<evidence type="ECO:0000313" key="11">
    <source>
        <dbReference type="Proteomes" id="UP000468943"/>
    </source>
</evidence>
<keyword evidence="5 8" id="KW-1133">Transmembrane helix</keyword>
<dbReference type="OrthoDB" id="9808602at2"/>
<dbReference type="EMBL" id="WTYS01000001">
    <property type="protein sequence ID" value="MXO57133.1"/>
    <property type="molecule type" value="Genomic_DNA"/>
</dbReference>
<dbReference type="PANTHER" id="PTHR30576">
    <property type="entry name" value="COLANIC BIOSYNTHESIS UDP-GLUCOSE LIPID CARRIER TRANSFERASE"/>
    <property type="match status" value="1"/>
</dbReference>
<evidence type="ECO:0000256" key="8">
    <source>
        <dbReference type="SAM" id="Phobius"/>
    </source>
</evidence>
<feature type="transmembrane region" description="Helical" evidence="8">
    <location>
        <begin position="83"/>
        <end position="103"/>
    </location>
</feature>
<feature type="transmembrane region" description="Helical" evidence="8">
    <location>
        <begin position="275"/>
        <end position="299"/>
    </location>
</feature>
<keyword evidence="6 8" id="KW-0472">Membrane</keyword>
<evidence type="ECO:0000256" key="6">
    <source>
        <dbReference type="ARBA" id="ARBA00023136"/>
    </source>
</evidence>
<dbReference type="Pfam" id="PF13727">
    <property type="entry name" value="CoA_binding_3"/>
    <property type="match status" value="1"/>
</dbReference>
<comment type="caution">
    <text evidence="10">The sequence shown here is derived from an EMBL/GenBank/DDBJ whole genome shotgun (WGS) entry which is preliminary data.</text>
</comment>
<evidence type="ECO:0000256" key="4">
    <source>
        <dbReference type="ARBA" id="ARBA00022692"/>
    </source>
</evidence>
<dbReference type="InterPro" id="IPR003362">
    <property type="entry name" value="Bact_transf"/>
</dbReference>
<evidence type="ECO:0000256" key="3">
    <source>
        <dbReference type="ARBA" id="ARBA00022679"/>
    </source>
</evidence>
<dbReference type="Pfam" id="PF02397">
    <property type="entry name" value="Bac_transf"/>
    <property type="match status" value="1"/>
</dbReference>
<protein>
    <submittedName>
        <fullName evidence="10">TIGR03013 family PEP-CTERM/XrtA system glycosyltransferase</fullName>
    </submittedName>
</protein>
<keyword evidence="3 10" id="KW-0808">Transferase</keyword>
<dbReference type="GO" id="GO:0016780">
    <property type="term" value="F:phosphotransferase activity, for other substituted phosphate groups"/>
    <property type="evidence" value="ECO:0007669"/>
    <property type="project" value="TreeGrafter"/>
</dbReference>